<accession>A0A6J4KA57</accession>
<feature type="region of interest" description="Disordered" evidence="1">
    <location>
        <begin position="1"/>
        <end position="125"/>
    </location>
</feature>
<feature type="compositionally biased region" description="Gly residues" evidence="1">
    <location>
        <begin position="48"/>
        <end position="64"/>
    </location>
</feature>
<feature type="non-terminal residue" evidence="2">
    <location>
        <position position="125"/>
    </location>
</feature>
<evidence type="ECO:0000256" key="1">
    <source>
        <dbReference type="SAM" id="MobiDB-lite"/>
    </source>
</evidence>
<feature type="compositionally biased region" description="Low complexity" evidence="1">
    <location>
        <begin position="90"/>
        <end position="107"/>
    </location>
</feature>
<name>A0A6J4KA57_9BACT</name>
<gene>
    <name evidence="2" type="ORF">AVDCRST_MAG89-423</name>
</gene>
<feature type="compositionally biased region" description="Basic residues" evidence="1">
    <location>
        <begin position="72"/>
        <end position="82"/>
    </location>
</feature>
<feature type="non-terminal residue" evidence="2">
    <location>
        <position position="1"/>
    </location>
</feature>
<feature type="compositionally biased region" description="Basic residues" evidence="1">
    <location>
        <begin position="27"/>
        <end position="37"/>
    </location>
</feature>
<organism evidence="2">
    <name type="scientific">uncultured Gemmatimonadota bacterium</name>
    <dbReference type="NCBI Taxonomy" id="203437"/>
    <lineage>
        <taxon>Bacteria</taxon>
        <taxon>Pseudomonadati</taxon>
        <taxon>Gemmatimonadota</taxon>
        <taxon>environmental samples</taxon>
    </lineage>
</organism>
<protein>
    <submittedName>
        <fullName evidence="2">Uncharacterized protein</fullName>
    </submittedName>
</protein>
<proteinExistence type="predicted"/>
<dbReference type="AlphaFoldDB" id="A0A6J4KA57"/>
<dbReference type="EMBL" id="CADCTV010000096">
    <property type="protein sequence ID" value="CAA9300369.1"/>
    <property type="molecule type" value="Genomic_DNA"/>
</dbReference>
<sequence>EPHHPRSVPVPGRVRQHFQQLGGDRGHARHAPRRFAGRHQGGEHGHVRAGGPGRQPGDSGGRGVGAPAAGVRSRRPGGRRAHGGGQDLCGGPHAGHPAAGRAAPLHLPELRRKPLASQRGHARGN</sequence>
<evidence type="ECO:0000313" key="2">
    <source>
        <dbReference type="EMBL" id="CAA9300369.1"/>
    </source>
</evidence>
<reference evidence="2" key="1">
    <citation type="submission" date="2020-02" db="EMBL/GenBank/DDBJ databases">
        <authorList>
            <person name="Meier V. D."/>
        </authorList>
    </citation>
    <scope>NUCLEOTIDE SEQUENCE</scope>
    <source>
        <strain evidence="2">AVDCRST_MAG89</strain>
    </source>
</reference>